<sequence>MNEDIHVSVANELYKERHVMDFTSKVVIVTGVSSEIGVAIAKLLALHNAVLSLVDSDEDKLKEVAEFCAAAKGIIPLIVKADLTQDKSCEEVVHRTVGTFGRLDVLINCAGKIVYSSLFEENIDSFDELFINNLRVPFKLAHLSLPHLVKTKGNVVILRGAQKLARNGFLGYSIMNSAIEKFTQVAAVDVASTGVRVNSVCVALTNSLSNEVNIVDEDKQFVNQMIIDNHNVNVVQPEEVAKMIAFVASGLCPNVNGANIFLDGGANFKF</sequence>
<reference evidence="1" key="2">
    <citation type="submission" date="2022-10" db="EMBL/GenBank/DDBJ databases">
        <authorList>
            <consortium name="ENA_rothamsted_submissions"/>
            <consortium name="culmorum"/>
            <person name="King R."/>
        </authorList>
    </citation>
    <scope>NUCLEOTIDE SEQUENCE</scope>
</reference>
<proteinExistence type="predicted"/>
<dbReference type="EMBL" id="OU893351">
    <property type="protein sequence ID" value="CAG9790024.1"/>
    <property type="molecule type" value="Genomic_DNA"/>
</dbReference>
<keyword evidence="2" id="KW-1185">Reference proteome</keyword>
<dbReference type="OrthoDB" id="47007at2759"/>
<dbReference type="PANTHER" id="PTHR43975:SF2">
    <property type="entry name" value="EG:BACR7A4.14 PROTEIN-RELATED"/>
    <property type="match status" value="1"/>
</dbReference>
<dbReference type="PANTHER" id="PTHR43975">
    <property type="entry name" value="ZGC:101858"/>
    <property type="match status" value="1"/>
</dbReference>
<accession>A0A9N9R5P0</accession>
<dbReference type="Gene3D" id="3.40.50.720">
    <property type="entry name" value="NAD(P)-binding Rossmann-like Domain"/>
    <property type="match status" value="1"/>
</dbReference>
<dbReference type="AlphaFoldDB" id="A0A9N9R5P0"/>
<reference evidence="1" key="1">
    <citation type="submission" date="2021-12" db="EMBL/GenBank/DDBJ databases">
        <authorList>
            <person name="King R."/>
        </authorList>
    </citation>
    <scope>NUCLEOTIDE SEQUENCE</scope>
</reference>
<evidence type="ECO:0000313" key="1">
    <source>
        <dbReference type="EMBL" id="CAG9790024.1"/>
    </source>
</evidence>
<evidence type="ECO:0000313" key="2">
    <source>
        <dbReference type="Proteomes" id="UP001153714"/>
    </source>
</evidence>
<organism evidence="1 2">
    <name type="scientific">Diatraea saccharalis</name>
    <name type="common">sugarcane borer</name>
    <dbReference type="NCBI Taxonomy" id="40085"/>
    <lineage>
        <taxon>Eukaryota</taxon>
        <taxon>Metazoa</taxon>
        <taxon>Ecdysozoa</taxon>
        <taxon>Arthropoda</taxon>
        <taxon>Hexapoda</taxon>
        <taxon>Insecta</taxon>
        <taxon>Pterygota</taxon>
        <taxon>Neoptera</taxon>
        <taxon>Endopterygota</taxon>
        <taxon>Lepidoptera</taxon>
        <taxon>Glossata</taxon>
        <taxon>Ditrysia</taxon>
        <taxon>Pyraloidea</taxon>
        <taxon>Crambidae</taxon>
        <taxon>Crambinae</taxon>
        <taxon>Diatraea</taxon>
    </lineage>
</organism>
<dbReference type="Pfam" id="PF13561">
    <property type="entry name" value="adh_short_C2"/>
    <property type="match status" value="1"/>
</dbReference>
<gene>
    <name evidence="1" type="ORF">DIATSA_LOCUS7714</name>
</gene>
<dbReference type="PRINTS" id="PR00081">
    <property type="entry name" value="GDHRDH"/>
</dbReference>
<name>A0A9N9R5P0_9NEOP</name>
<dbReference type="InterPro" id="IPR036291">
    <property type="entry name" value="NAD(P)-bd_dom_sf"/>
</dbReference>
<dbReference type="InterPro" id="IPR002347">
    <property type="entry name" value="SDR_fam"/>
</dbReference>
<protein>
    <submittedName>
        <fullName evidence="1">Uncharacterized protein</fullName>
    </submittedName>
</protein>
<dbReference type="Proteomes" id="UP001153714">
    <property type="component" value="Chromosome 20"/>
</dbReference>
<dbReference type="SUPFAM" id="SSF51735">
    <property type="entry name" value="NAD(P)-binding Rossmann-fold domains"/>
    <property type="match status" value="1"/>
</dbReference>